<sequence length="516" mass="56387">MEHVNYLPSPRGHFTSSSKEKLNPKHKSKGYKMCFCWHFFWSELKLQLRLAGPLITNNFLQISVQIISLVFVGHLGELALSSSSLAISMANVMGICVMTGMASGLETLCGQAIGAKQYKLVGLYLQTGIIVLSVTAVFPSFLCGYMKAILVAFGQDELISQEAGRYSRFLIPSLFAQASLQPLIRILQVQSIVNPLVLCSGVAILSHVLLCRYLLYNTDLGFIGAAISTSICNWINVVLLYGYVMFSPACSMIRTPLSLKSLEYTKSFSKLALPSAAMICMRALEIAFHSFKIILLFPSSSLQWWCYEIFIVLSGLLPNPQLQTAALSACLNFSNLTFQIPFGLSGTISTRVSNELGAGQAKTAHNAVLVATLLTETQALLVSIFLLSCHNVLGYVFSGGRDVIKTFADLLQLLALSSFLDSNQALLSGITRGCGWQVLGAVINLGAFYMVAMPIGTCLGFLTQLRARGLWIGVICGPFVQIFVLGLITWRANWEEEATKARQHVLNNSMADRLPT</sequence>
<keyword evidence="3 6" id="KW-0812">Transmembrane</keyword>
<gene>
    <name evidence="8" type="ORF">KP509_28G041500</name>
</gene>
<dbReference type="Proteomes" id="UP000825935">
    <property type="component" value="Chromosome 28"/>
</dbReference>
<name>A0A8T2RCR2_CERRI</name>
<organism evidence="8 9">
    <name type="scientific">Ceratopteris richardii</name>
    <name type="common">Triangle waterfern</name>
    <dbReference type="NCBI Taxonomy" id="49495"/>
    <lineage>
        <taxon>Eukaryota</taxon>
        <taxon>Viridiplantae</taxon>
        <taxon>Streptophyta</taxon>
        <taxon>Embryophyta</taxon>
        <taxon>Tracheophyta</taxon>
        <taxon>Polypodiopsida</taxon>
        <taxon>Polypodiidae</taxon>
        <taxon>Polypodiales</taxon>
        <taxon>Pteridineae</taxon>
        <taxon>Pteridaceae</taxon>
        <taxon>Parkerioideae</taxon>
        <taxon>Ceratopteris</taxon>
    </lineage>
</organism>
<dbReference type="OrthoDB" id="2126698at2759"/>
<feature type="transmembrane region" description="Helical" evidence="6">
    <location>
        <begin position="222"/>
        <end position="244"/>
    </location>
</feature>
<dbReference type="GO" id="GO:1990961">
    <property type="term" value="P:xenobiotic detoxification by transmembrane export across the plasma membrane"/>
    <property type="evidence" value="ECO:0007669"/>
    <property type="project" value="InterPro"/>
</dbReference>
<evidence type="ECO:0000256" key="5">
    <source>
        <dbReference type="ARBA" id="ARBA00023136"/>
    </source>
</evidence>
<comment type="caution">
    <text evidence="6">Lacks conserved residue(s) required for the propagation of feature annotation.</text>
</comment>
<evidence type="ECO:0000256" key="3">
    <source>
        <dbReference type="ARBA" id="ARBA00022692"/>
    </source>
</evidence>
<feature type="transmembrane region" description="Helical" evidence="6">
    <location>
        <begin position="50"/>
        <end position="72"/>
    </location>
</feature>
<keyword evidence="5 6" id="KW-0472">Membrane</keyword>
<dbReference type="EMBL" id="CM035433">
    <property type="protein sequence ID" value="KAH7293770.1"/>
    <property type="molecule type" value="Genomic_DNA"/>
</dbReference>
<evidence type="ECO:0000313" key="9">
    <source>
        <dbReference type="Proteomes" id="UP000825935"/>
    </source>
</evidence>
<evidence type="ECO:0000256" key="4">
    <source>
        <dbReference type="ARBA" id="ARBA00022989"/>
    </source>
</evidence>
<dbReference type="GO" id="GO:0015297">
    <property type="term" value="F:antiporter activity"/>
    <property type="evidence" value="ECO:0007669"/>
    <property type="project" value="InterPro"/>
</dbReference>
<dbReference type="InterPro" id="IPR002528">
    <property type="entry name" value="MATE_fam"/>
</dbReference>
<evidence type="ECO:0000256" key="6">
    <source>
        <dbReference type="RuleBase" id="RU004914"/>
    </source>
</evidence>
<evidence type="ECO:0000256" key="7">
    <source>
        <dbReference type="SAM" id="MobiDB-lite"/>
    </source>
</evidence>
<comment type="similarity">
    <text evidence="2 6">Belongs to the multi antimicrobial extrusion (MATE) (TC 2.A.66.1) family.</text>
</comment>
<dbReference type="PANTHER" id="PTHR11206">
    <property type="entry name" value="MULTIDRUG RESISTANCE PROTEIN"/>
    <property type="match status" value="1"/>
</dbReference>
<dbReference type="Pfam" id="PF01554">
    <property type="entry name" value="MatE"/>
    <property type="match status" value="2"/>
</dbReference>
<keyword evidence="9" id="KW-1185">Reference proteome</keyword>
<feature type="transmembrane region" description="Helical" evidence="6">
    <location>
        <begin position="469"/>
        <end position="490"/>
    </location>
</feature>
<feature type="region of interest" description="Disordered" evidence="7">
    <location>
        <begin position="1"/>
        <end position="25"/>
    </location>
</feature>
<dbReference type="GO" id="GO:0042910">
    <property type="term" value="F:xenobiotic transmembrane transporter activity"/>
    <property type="evidence" value="ECO:0007669"/>
    <property type="project" value="InterPro"/>
</dbReference>
<feature type="transmembrane region" description="Helical" evidence="6">
    <location>
        <begin position="192"/>
        <end position="215"/>
    </location>
</feature>
<feature type="transmembrane region" description="Helical" evidence="6">
    <location>
        <begin position="123"/>
        <end position="145"/>
    </location>
</feature>
<feature type="transmembrane region" description="Helical" evidence="6">
    <location>
        <begin position="436"/>
        <end position="462"/>
    </location>
</feature>
<evidence type="ECO:0000256" key="2">
    <source>
        <dbReference type="ARBA" id="ARBA00010199"/>
    </source>
</evidence>
<dbReference type="NCBIfam" id="TIGR00797">
    <property type="entry name" value="matE"/>
    <property type="match status" value="1"/>
</dbReference>
<reference evidence="8" key="1">
    <citation type="submission" date="2021-08" db="EMBL/GenBank/DDBJ databases">
        <title>WGS assembly of Ceratopteris richardii.</title>
        <authorList>
            <person name="Marchant D.B."/>
            <person name="Chen G."/>
            <person name="Jenkins J."/>
            <person name="Shu S."/>
            <person name="Leebens-Mack J."/>
            <person name="Grimwood J."/>
            <person name="Schmutz J."/>
            <person name="Soltis P."/>
            <person name="Soltis D."/>
            <person name="Chen Z.-H."/>
        </authorList>
    </citation>
    <scope>NUCLEOTIDE SEQUENCE</scope>
    <source>
        <strain evidence="8">Whitten #5841</strain>
        <tissue evidence="8">Leaf</tissue>
    </source>
</reference>
<evidence type="ECO:0000313" key="8">
    <source>
        <dbReference type="EMBL" id="KAH7293770.1"/>
    </source>
</evidence>
<comment type="caution">
    <text evidence="8">The sequence shown here is derived from an EMBL/GenBank/DDBJ whole genome shotgun (WGS) entry which is preliminary data.</text>
</comment>
<feature type="transmembrane region" description="Helical" evidence="6">
    <location>
        <begin position="84"/>
        <end position="103"/>
    </location>
</feature>
<dbReference type="InterPro" id="IPR045069">
    <property type="entry name" value="MATE_euk"/>
</dbReference>
<dbReference type="GO" id="GO:0016020">
    <property type="term" value="C:membrane"/>
    <property type="evidence" value="ECO:0007669"/>
    <property type="project" value="UniProtKB-SubCell"/>
</dbReference>
<evidence type="ECO:0000256" key="1">
    <source>
        <dbReference type="ARBA" id="ARBA00004141"/>
    </source>
</evidence>
<proteinExistence type="inferred from homology"/>
<accession>A0A8T2RCR2</accession>
<keyword evidence="4 6" id="KW-1133">Transmembrane helix</keyword>
<dbReference type="CDD" id="cd13132">
    <property type="entry name" value="MATE_eukaryotic"/>
    <property type="match status" value="1"/>
</dbReference>
<dbReference type="AlphaFoldDB" id="A0A8T2RCR2"/>
<protein>
    <recommendedName>
        <fullName evidence="6">Protein DETOXIFICATION</fullName>
    </recommendedName>
    <alternativeName>
        <fullName evidence="6">Multidrug and toxic compound extrusion protein</fullName>
    </alternativeName>
</protein>
<comment type="subcellular location">
    <subcellularLocation>
        <location evidence="1">Membrane</location>
        <topology evidence="1">Multi-pass membrane protein</topology>
    </subcellularLocation>
</comment>